<dbReference type="EMBL" id="UOGG01000207">
    <property type="protein sequence ID" value="VAX32517.1"/>
    <property type="molecule type" value="Genomic_DNA"/>
</dbReference>
<organism evidence="2">
    <name type="scientific">hydrothermal vent metagenome</name>
    <dbReference type="NCBI Taxonomy" id="652676"/>
    <lineage>
        <taxon>unclassified sequences</taxon>
        <taxon>metagenomes</taxon>
        <taxon>ecological metagenomes</taxon>
    </lineage>
</organism>
<gene>
    <name evidence="2" type="ORF">MNBD_NITROSPINAE05-646</name>
</gene>
<accession>A0A3B1DV35</accession>
<reference evidence="2" key="1">
    <citation type="submission" date="2018-06" db="EMBL/GenBank/DDBJ databases">
        <authorList>
            <person name="Zhirakovskaya E."/>
        </authorList>
    </citation>
    <scope>NUCLEOTIDE SEQUENCE</scope>
</reference>
<dbReference type="AlphaFoldDB" id="A0A3B1DV35"/>
<name>A0A3B1DV35_9ZZZZ</name>
<protein>
    <submittedName>
        <fullName evidence="2">Uncharacterized protein</fullName>
    </submittedName>
</protein>
<sequence>MQNEEESKKKLVEFLWVEINRAIIGSKDVKSCIKILKDLDLLDHVEDYNLVLDVQALIDLIQKDEKKGTASTNEEIKEKQRPTDLRQAKSAPEKKTEDTAQSIDGKKLTDNEVLFQKHLERNFDESIWLKKAGIRFLN</sequence>
<evidence type="ECO:0000256" key="1">
    <source>
        <dbReference type="SAM" id="MobiDB-lite"/>
    </source>
</evidence>
<evidence type="ECO:0000313" key="2">
    <source>
        <dbReference type="EMBL" id="VAX32517.1"/>
    </source>
</evidence>
<proteinExistence type="predicted"/>
<feature type="region of interest" description="Disordered" evidence="1">
    <location>
        <begin position="66"/>
        <end position="104"/>
    </location>
</feature>